<keyword evidence="2" id="KW-1185">Reference proteome</keyword>
<name>A0A3P3VRJ9_9GAMM</name>
<dbReference type="InterPro" id="IPR018642">
    <property type="entry name" value="DUF2066"/>
</dbReference>
<dbReference type="Proteomes" id="UP000280792">
    <property type="component" value="Unassembled WGS sequence"/>
</dbReference>
<accession>A0A3P3VRJ9</accession>
<protein>
    <submittedName>
        <fullName evidence="1">DUF2066 domain-containing protein</fullName>
    </submittedName>
</protein>
<sequence length="367" mass="40480">MDQTVKPWCALLLWGMLALGWQSSARAELVDTLYSAEVLVPGQDAEFRTQGMQQALVQVLGKLSGGQLTADDALLGRIGDAGRFARTFAYRDSDRTLPNEQGEAIPASWMRVSFDPAGVTRLARELDLPIWGANRPSVLVWLVEESRGKRRIVASGGTEPVIEALSAAGESRGLPLMLPLMDIDDRTAISDTDLWGLFAEPISEASQRYNPGAILAGRYYRASATQWVGRWMMILRGERVSLDVKASSEAELVERGVDLAVRELASRYAVRLGEASEIPARLVLGGVKSVEAYAQAIDYLQKLTAVRSAKPMEVRGDQLTLHLTIDGSLQQLQEVIALEQQMLPEVERNAEEPQGSRSLYYQWQVRP</sequence>
<dbReference type="EMBL" id="QWEZ01000001">
    <property type="protein sequence ID" value="RRJ84149.1"/>
    <property type="molecule type" value="Genomic_DNA"/>
</dbReference>
<dbReference type="RefSeq" id="WP_125014575.1">
    <property type="nucleotide sequence ID" value="NZ_QWEZ01000001.1"/>
</dbReference>
<dbReference type="AlphaFoldDB" id="A0A3P3VRJ9"/>
<reference evidence="1 2" key="1">
    <citation type="submission" date="2018-08" db="EMBL/GenBank/DDBJ databases">
        <authorList>
            <person name="Khan S.A."/>
        </authorList>
    </citation>
    <scope>NUCLEOTIDE SEQUENCE [LARGE SCALE GENOMIC DNA]</scope>
    <source>
        <strain evidence="1 2">GTF-13</strain>
    </source>
</reference>
<proteinExistence type="predicted"/>
<evidence type="ECO:0000313" key="2">
    <source>
        <dbReference type="Proteomes" id="UP000280792"/>
    </source>
</evidence>
<evidence type="ECO:0000313" key="1">
    <source>
        <dbReference type="EMBL" id="RRJ84149.1"/>
    </source>
</evidence>
<organism evidence="1 2">
    <name type="scientific">Aestuariirhabdus litorea</name>
    <dbReference type="NCBI Taxonomy" id="2528527"/>
    <lineage>
        <taxon>Bacteria</taxon>
        <taxon>Pseudomonadati</taxon>
        <taxon>Pseudomonadota</taxon>
        <taxon>Gammaproteobacteria</taxon>
        <taxon>Oceanospirillales</taxon>
        <taxon>Aestuariirhabdaceae</taxon>
        <taxon>Aestuariirhabdus</taxon>
    </lineage>
</organism>
<dbReference type="Pfam" id="PF09839">
    <property type="entry name" value="DUF2066"/>
    <property type="match status" value="1"/>
</dbReference>
<gene>
    <name evidence="1" type="ORF">D0544_03245</name>
</gene>
<comment type="caution">
    <text evidence="1">The sequence shown here is derived from an EMBL/GenBank/DDBJ whole genome shotgun (WGS) entry which is preliminary data.</text>
</comment>
<reference evidence="1 2" key="2">
    <citation type="submission" date="2018-12" db="EMBL/GenBank/DDBJ databases">
        <title>Simiduia agarivorans gen. nov., sp. nov., a marine, agarolytic bacterium isolated from shallow coastal water from Keelung, Taiwan.</title>
        <authorList>
            <person name="Shieh W.Y."/>
        </authorList>
    </citation>
    <scope>NUCLEOTIDE SEQUENCE [LARGE SCALE GENOMIC DNA]</scope>
    <source>
        <strain evidence="1 2">GTF-13</strain>
    </source>
</reference>